<dbReference type="InterPro" id="IPR017938">
    <property type="entry name" value="Riboflavin_synthase-like_b-brl"/>
</dbReference>
<keyword evidence="8" id="KW-0411">Iron-sulfur</keyword>
<dbReference type="InterPro" id="IPR050415">
    <property type="entry name" value="MRET"/>
</dbReference>
<feature type="transmembrane region" description="Helical" evidence="9">
    <location>
        <begin position="37"/>
        <end position="58"/>
    </location>
</feature>
<dbReference type="InterPro" id="IPR039261">
    <property type="entry name" value="FNR_nucleotide-bd"/>
</dbReference>
<protein>
    <recommendedName>
        <fullName evidence="10">FAD-binding FR-type domain-containing protein</fullName>
    </recommendedName>
</protein>
<dbReference type="PANTHER" id="PTHR47354">
    <property type="entry name" value="NADH OXIDOREDUCTASE HCR"/>
    <property type="match status" value="1"/>
</dbReference>
<evidence type="ECO:0000256" key="8">
    <source>
        <dbReference type="ARBA" id="ARBA00023014"/>
    </source>
</evidence>
<feature type="transmembrane region" description="Helical" evidence="9">
    <location>
        <begin position="174"/>
        <end position="194"/>
    </location>
</feature>
<evidence type="ECO:0000259" key="10">
    <source>
        <dbReference type="PROSITE" id="PS51384"/>
    </source>
</evidence>
<evidence type="ECO:0000313" key="12">
    <source>
        <dbReference type="Proteomes" id="UP000616547"/>
    </source>
</evidence>
<keyword evidence="2" id="KW-0285">Flavoprotein</keyword>
<reference evidence="12" key="1">
    <citation type="submission" date="2021-01" db="EMBL/GenBank/DDBJ databases">
        <title>Draft genome sequence of Nasalis larvatus strain YZ03.</title>
        <authorList>
            <person name="Suzuki-Hashido N."/>
            <person name="Tsuchida S."/>
            <person name="Hayakawa T."/>
        </authorList>
    </citation>
    <scope>NUCLEOTIDE SEQUENCE [LARGE SCALE GENOMIC DNA]</scope>
    <source>
        <strain evidence="12">YZ03</strain>
    </source>
</reference>
<evidence type="ECO:0000313" key="11">
    <source>
        <dbReference type="EMBL" id="GHW01617.1"/>
    </source>
</evidence>
<evidence type="ECO:0000256" key="1">
    <source>
        <dbReference type="ARBA" id="ARBA00001974"/>
    </source>
</evidence>
<feature type="transmembrane region" description="Helical" evidence="9">
    <location>
        <begin position="7"/>
        <end position="31"/>
    </location>
</feature>
<dbReference type="InterPro" id="IPR017927">
    <property type="entry name" value="FAD-bd_FR_type"/>
</dbReference>
<accession>A0ABQ3W7L0</accession>
<dbReference type="Proteomes" id="UP000616547">
    <property type="component" value="Unassembled WGS sequence"/>
</dbReference>
<keyword evidence="12" id="KW-1185">Reference proteome</keyword>
<evidence type="ECO:0000256" key="4">
    <source>
        <dbReference type="ARBA" id="ARBA00022723"/>
    </source>
</evidence>
<dbReference type="SUPFAM" id="SSF63380">
    <property type="entry name" value="Riboflavin synthase domain-like"/>
    <property type="match status" value="1"/>
</dbReference>
<comment type="caution">
    <text evidence="11">The sequence shown here is derived from an EMBL/GenBank/DDBJ whole genome shotgun (WGS) entry which is preliminary data.</text>
</comment>
<feature type="transmembrane region" description="Helical" evidence="9">
    <location>
        <begin position="149"/>
        <end position="168"/>
    </location>
</feature>
<name>A0ABQ3W7L0_9LACO</name>
<keyword evidence="4" id="KW-0479">Metal-binding</keyword>
<feature type="domain" description="FAD-binding FR-type" evidence="10">
    <location>
        <begin position="202"/>
        <end position="300"/>
    </location>
</feature>
<evidence type="ECO:0000256" key="6">
    <source>
        <dbReference type="ARBA" id="ARBA00023002"/>
    </source>
</evidence>
<keyword evidence="9" id="KW-1133">Transmembrane helix</keyword>
<dbReference type="RefSeq" id="WP_201331827.1">
    <property type="nucleotide sequence ID" value="NZ_BOCG01000344.1"/>
</dbReference>
<organism evidence="11 12">
    <name type="scientific">Lactobacillus nasalidis</name>
    <dbReference type="NCBI Taxonomy" id="2797258"/>
    <lineage>
        <taxon>Bacteria</taxon>
        <taxon>Bacillati</taxon>
        <taxon>Bacillota</taxon>
        <taxon>Bacilli</taxon>
        <taxon>Lactobacillales</taxon>
        <taxon>Lactobacillaceae</taxon>
        <taxon>Lactobacillus</taxon>
    </lineage>
</organism>
<keyword evidence="5" id="KW-0274">FAD</keyword>
<evidence type="ECO:0000256" key="7">
    <source>
        <dbReference type="ARBA" id="ARBA00023004"/>
    </source>
</evidence>
<keyword evidence="9" id="KW-0472">Membrane</keyword>
<feature type="transmembrane region" description="Helical" evidence="9">
    <location>
        <begin position="108"/>
        <end position="128"/>
    </location>
</feature>
<evidence type="ECO:0000256" key="2">
    <source>
        <dbReference type="ARBA" id="ARBA00022630"/>
    </source>
</evidence>
<dbReference type="SUPFAM" id="SSF52343">
    <property type="entry name" value="Ferredoxin reductase-like, C-terminal NADP-linked domain"/>
    <property type="match status" value="1"/>
</dbReference>
<dbReference type="Gene3D" id="2.40.30.10">
    <property type="entry name" value="Translation factors"/>
    <property type="match status" value="1"/>
</dbReference>
<keyword evidence="9" id="KW-0812">Transmembrane</keyword>
<keyword evidence="3" id="KW-0001">2Fe-2S</keyword>
<keyword evidence="6" id="KW-0560">Oxidoreductase</keyword>
<proteinExistence type="predicted"/>
<keyword evidence="7" id="KW-0408">Iron</keyword>
<sequence length="420" mass="46909">MKKHQFAAAMTGIVLLLLLPLPLILLVHRYLVDSRAHLLAIDLGIAAYVWWLAIIFLATRPKWLEKRLGLPVIYALHGMLGVVALLAASIHQLKLPSFHAIVRNTGNLAWWLEIALVLLAVVFLSGWLSDRITFFDRLKKKLPHQVSLWLHRLNFVVIALIWVHVHVIPRITALPYFSLVFDLYTLLFLSLYAYQKFVAGGDPRQQGQVAGSRQLAPHVLEMTVKLGEAAGPAEAGGYYFLSVKAPGFSKEKHPFSVFKRGDKQVSFLIHEVGDYSQKLADLPAGSQVSLEGPYGIFDQIIKENPDRPLVAYALGTGVAPLIDLAEEYAGKRPVHLVWSRGQAENYLADRLTGLTEKGVKVDQQEHRFKDDQLKEILSAEEISRGIFLVVGSGMVLKRVEGKLRQLGVQSSRIIDENIGM</sequence>
<comment type="cofactor">
    <cofactor evidence="1">
        <name>FAD</name>
        <dbReference type="ChEBI" id="CHEBI:57692"/>
    </cofactor>
</comment>
<dbReference type="EMBL" id="BOCI01000344">
    <property type="protein sequence ID" value="GHW01617.1"/>
    <property type="molecule type" value="Genomic_DNA"/>
</dbReference>
<feature type="transmembrane region" description="Helical" evidence="9">
    <location>
        <begin position="70"/>
        <end position="88"/>
    </location>
</feature>
<gene>
    <name evidence="11" type="ORF">lacNasYZ03_13040</name>
</gene>
<evidence type="ECO:0000256" key="3">
    <source>
        <dbReference type="ARBA" id="ARBA00022714"/>
    </source>
</evidence>
<dbReference type="PANTHER" id="PTHR47354:SF8">
    <property type="entry name" value="1,2-PHENYLACETYL-COA EPOXIDASE, SUBUNIT E"/>
    <property type="match status" value="1"/>
</dbReference>
<dbReference type="PROSITE" id="PS51384">
    <property type="entry name" value="FAD_FR"/>
    <property type="match status" value="1"/>
</dbReference>
<dbReference type="Gene3D" id="3.40.50.80">
    <property type="entry name" value="Nucleotide-binding domain of ferredoxin-NADP reductase (FNR) module"/>
    <property type="match status" value="1"/>
</dbReference>
<evidence type="ECO:0000256" key="5">
    <source>
        <dbReference type="ARBA" id="ARBA00022827"/>
    </source>
</evidence>
<evidence type="ECO:0000256" key="9">
    <source>
        <dbReference type="SAM" id="Phobius"/>
    </source>
</evidence>